<sequence>MQLQREEEGLRPAELAERTGVTRDDRVAGRAGEGGPHPAPGPCRGRTHVGDVREGVEGGGGLSREMLDLEELHAPA</sequence>
<feature type="region of interest" description="Disordered" evidence="1">
    <location>
        <begin position="1"/>
        <end position="76"/>
    </location>
</feature>
<evidence type="ECO:0000313" key="2">
    <source>
        <dbReference type="EMBL" id="EPX55229.1"/>
    </source>
</evidence>
<accession>S9Q1Q9</accession>
<comment type="caution">
    <text evidence="2">The sequence shown here is derived from an EMBL/GenBank/DDBJ whole genome shotgun (WGS) entry which is preliminary data.</text>
</comment>
<dbReference type="Proteomes" id="UP000011682">
    <property type="component" value="Unassembled WGS sequence"/>
</dbReference>
<dbReference type="AlphaFoldDB" id="S9Q1Q9"/>
<organism evidence="2 3">
    <name type="scientific">Cystobacter fuscus (strain ATCC 25194 / DSM 2262 / NBRC 100088 / M29)</name>
    <dbReference type="NCBI Taxonomy" id="1242864"/>
    <lineage>
        <taxon>Bacteria</taxon>
        <taxon>Pseudomonadati</taxon>
        <taxon>Myxococcota</taxon>
        <taxon>Myxococcia</taxon>
        <taxon>Myxococcales</taxon>
        <taxon>Cystobacterineae</taxon>
        <taxon>Archangiaceae</taxon>
        <taxon>Cystobacter</taxon>
    </lineage>
</organism>
<dbReference type="RefSeq" id="WP_020918764.1">
    <property type="nucleotide sequence ID" value="NZ_ANAH02000073.1"/>
</dbReference>
<protein>
    <submittedName>
        <fullName evidence="2">Chloromuconate cycloisomerase YkfB1</fullName>
    </submittedName>
</protein>
<gene>
    <name evidence="2" type="ORF">D187_009436</name>
</gene>
<feature type="compositionally biased region" description="Basic and acidic residues" evidence="1">
    <location>
        <begin position="65"/>
        <end position="76"/>
    </location>
</feature>
<name>S9Q1Q9_CYSF2</name>
<evidence type="ECO:0000256" key="1">
    <source>
        <dbReference type="SAM" id="MobiDB-lite"/>
    </source>
</evidence>
<proteinExistence type="predicted"/>
<feature type="compositionally biased region" description="Basic and acidic residues" evidence="1">
    <location>
        <begin position="1"/>
        <end position="28"/>
    </location>
</feature>
<dbReference type="EMBL" id="ANAH02000073">
    <property type="protein sequence ID" value="EPX55229.1"/>
    <property type="molecule type" value="Genomic_DNA"/>
</dbReference>
<dbReference type="GO" id="GO:0016853">
    <property type="term" value="F:isomerase activity"/>
    <property type="evidence" value="ECO:0007669"/>
    <property type="project" value="UniProtKB-KW"/>
</dbReference>
<keyword evidence="3" id="KW-1185">Reference proteome</keyword>
<reference evidence="2" key="1">
    <citation type="submission" date="2013-05" db="EMBL/GenBank/DDBJ databases">
        <title>Genome assembly of Cystobacter fuscus DSM 2262.</title>
        <authorList>
            <person name="Sharma G."/>
            <person name="Khatri I."/>
            <person name="Kaur C."/>
            <person name="Mayilraj S."/>
            <person name="Subramanian S."/>
        </authorList>
    </citation>
    <scope>NUCLEOTIDE SEQUENCE [LARGE SCALE GENOMIC DNA]</scope>
    <source>
        <strain evidence="2">DSM 2262</strain>
    </source>
</reference>
<evidence type="ECO:0000313" key="3">
    <source>
        <dbReference type="Proteomes" id="UP000011682"/>
    </source>
</evidence>